<evidence type="ECO:0000313" key="2">
    <source>
        <dbReference type="EMBL" id="GCC51748.1"/>
    </source>
</evidence>
<organism evidence="2 3">
    <name type="scientific">Chryseotalea sanaruensis</name>
    <dbReference type="NCBI Taxonomy" id="2482724"/>
    <lineage>
        <taxon>Bacteria</taxon>
        <taxon>Pseudomonadati</taxon>
        <taxon>Bacteroidota</taxon>
        <taxon>Cytophagia</taxon>
        <taxon>Cytophagales</taxon>
        <taxon>Chryseotaleaceae</taxon>
        <taxon>Chryseotalea</taxon>
    </lineage>
</organism>
<dbReference type="OrthoDB" id="770730at2"/>
<dbReference type="GO" id="GO:0003677">
    <property type="term" value="F:DNA binding"/>
    <property type="evidence" value="ECO:0007669"/>
    <property type="project" value="InterPro"/>
</dbReference>
<dbReference type="InterPro" id="IPR001387">
    <property type="entry name" value="Cro/C1-type_HTH"/>
</dbReference>
<dbReference type="Proteomes" id="UP000288227">
    <property type="component" value="Unassembled WGS sequence"/>
</dbReference>
<evidence type="ECO:0000259" key="1">
    <source>
        <dbReference type="PROSITE" id="PS50943"/>
    </source>
</evidence>
<name>A0A401UA01_9BACT</name>
<proteinExistence type="predicted"/>
<dbReference type="SUPFAM" id="SSF47413">
    <property type="entry name" value="lambda repressor-like DNA-binding domains"/>
    <property type="match status" value="1"/>
</dbReference>
<feature type="domain" description="HTH cro/C1-type" evidence="1">
    <location>
        <begin position="32"/>
        <end position="86"/>
    </location>
</feature>
<protein>
    <submittedName>
        <fullName evidence="2">XRE family transcriptional regulator</fullName>
    </submittedName>
</protein>
<keyword evidence="3" id="KW-1185">Reference proteome</keyword>
<dbReference type="PROSITE" id="PS50943">
    <property type="entry name" value="HTH_CROC1"/>
    <property type="match status" value="1"/>
</dbReference>
<comment type="caution">
    <text evidence="2">The sequence shown here is derived from an EMBL/GenBank/DDBJ whole genome shotgun (WGS) entry which is preliminary data.</text>
</comment>
<dbReference type="SMART" id="SM00530">
    <property type="entry name" value="HTH_XRE"/>
    <property type="match status" value="1"/>
</dbReference>
<dbReference type="Gene3D" id="1.10.260.40">
    <property type="entry name" value="lambda repressor-like DNA-binding domains"/>
    <property type="match status" value="1"/>
</dbReference>
<gene>
    <name evidence="2" type="ORF">SanaruYs_19770</name>
</gene>
<accession>A0A401UA01</accession>
<dbReference type="RefSeq" id="WP_127122398.1">
    <property type="nucleotide sequence ID" value="NZ_BHXQ01000003.1"/>
</dbReference>
<dbReference type="CDD" id="cd00093">
    <property type="entry name" value="HTH_XRE"/>
    <property type="match status" value="1"/>
</dbReference>
<sequence>MKKHAGLEARRKRISPDVKHAVEFSFAIANRIHEILESKGMTQRQFAEKLGKKESEVSKWMRGTHNFTTNSIVKMQGVLGEPILQVTSKQRKGVYVLKVSNGSSDHISLAVEGKQTVQVPTNQLYTESETSVELEQLCYQHN</sequence>
<dbReference type="InterPro" id="IPR010982">
    <property type="entry name" value="Lambda_DNA-bd_dom_sf"/>
</dbReference>
<dbReference type="EMBL" id="BHXQ01000003">
    <property type="protein sequence ID" value="GCC51748.1"/>
    <property type="molecule type" value="Genomic_DNA"/>
</dbReference>
<evidence type="ECO:0000313" key="3">
    <source>
        <dbReference type="Proteomes" id="UP000288227"/>
    </source>
</evidence>
<reference evidence="2 3" key="1">
    <citation type="submission" date="2018-11" db="EMBL/GenBank/DDBJ databases">
        <title>Chryseotalea sanarue gen. nov., sp., nov., a member of the family Cytophagaceae, isolated from a brackish lake in Hamamatsu Japan.</title>
        <authorList>
            <person name="Maejima Y."/>
            <person name="Iino T."/>
            <person name="Muraguchi Y."/>
            <person name="Fukuda K."/>
            <person name="Ohkuma M."/>
            <person name="Moriuchi R."/>
            <person name="Dohra H."/>
            <person name="Kimbara K."/>
            <person name="Shintani M."/>
        </authorList>
    </citation>
    <scope>NUCLEOTIDE SEQUENCE [LARGE SCALE GENOMIC DNA]</scope>
    <source>
        <strain evidence="2 3">Ys</strain>
    </source>
</reference>
<dbReference type="Pfam" id="PF01381">
    <property type="entry name" value="HTH_3"/>
    <property type="match status" value="1"/>
</dbReference>
<dbReference type="AlphaFoldDB" id="A0A401UA01"/>